<reference evidence="1" key="1">
    <citation type="journal article" date="2019" name="bioRxiv">
        <title>The Genome of the Zebra Mussel, Dreissena polymorpha: A Resource for Invasive Species Research.</title>
        <authorList>
            <person name="McCartney M.A."/>
            <person name="Auch B."/>
            <person name="Kono T."/>
            <person name="Mallez S."/>
            <person name="Zhang Y."/>
            <person name="Obille A."/>
            <person name="Becker A."/>
            <person name="Abrahante J.E."/>
            <person name="Garbe J."/>
            <person name="Badalamenti J.P."/>
            <person name="Herman A."/>
            <person name="Mangelson H."/>
            <person name="Liachko I."/>
            <person name="Sullivan S."/>
            <person name="Sone E.D."/>
            <person name="Koren S."/>
            <person name="Silverstein K.A.T."/>
            <person name="Beckman K.B."/>
            <person name="Gohl D.M."/>
        </authorList>
    </citation>
    <scope>NUCLEOTIDE SEQUENCE</scope>
    <source>
        <strain evidence="1">Duluth1</strain>
        <tissue evidence="1">Whole animal</tissue>
    </source>
</reference>
<dbReference type="Proteomes" id="UP000828390">
    <property type="component" value="Unassembled WGS sequence"/>
</dbReference>
<gene>
    <name evidence="1" type="ORF">DPMN_160651</name>
</gene>
<dbReference type="EMBL" id="JAIWYP010000008">
    <property type="protein sequence ID" value="KAH3782732.1"/>
    <property type="molecule type" value="Genomic_DNA"/>
</dbReference>
<evidence type="ECO:0000313" key="2">
    <source>
        <dbReference type="Proteomes" id="UP000828390"/>
    </source>
</evidence>
<sequence length="234" mass="26002">MLENLNQGRNVCFLVLLCRADVYRHSSAAILLWNQLPIAVSYERTLIKVLVLAPDPKNAGFIAYRASAQTGARTRTPIACEASSHFGTRTREMLLTKLVLISAAGRLEGECSVWASTQTGARTRDRSLLVQIFTSEFEPSLIGRKQGKCSDRDSIPGSIAYRDSAQIGAPYYAYTENALGEKHSRFHAYFYSCYTYAASVYQAMGDNWRLIMARGLTHNPKKLGFSENLGSLKT</sequence>
<organism evidence="1 2">
    <name type="scientific">Dreissena polymorpha</name>
    <name type="common">Zebra mussel</name>
    <name type="synonym">Mytilus polymorpha</name>
    <dbReference type="NCBI Taxonomy" id="45954"/>
    <lineage>
        <taxon>Eukaryota</taxon>
        <taxon>Metazoa</taxon>
        <taxon>Spiralia</taxon>
        <taxon>Lophotrochozoa</taxon>
        <taxon>Mollusca</taxon>
        <taxon>Bivalvia</taxon>
        <taxon>Autobranchia</taxon>
        <taxon>Heteroconchia</taxon>
        <taxon>Euheterodonta</taxon>
        <taxon>Imparidentia</taxon>
        <taxon>Neoheterodontei</taxon>
        <taxon>Myida</taxon>
        <taxon>Dreissenoidea</taxon>
        <taxon>Dreissenidae</taxon>
        <taxon>Dreissena</taxon>
    </lineage>
</organism>
<proteinExistence type="predicted"/>
<comment type="caution">
    <text evidence="1">The sequence shown here is derived from an EMBL/GenBank/DDBJ whole genome shotgun (WGS) entry which is preliminary data.</text>
</comment>
<accession>A0A9D4ERM7</accession>
<keyword evidence="2" id="KW-1185">Reference proteome</keyword>
<protein>
    <submittedName>
        <fullName evidence="1">Uncharacterized protein</fullName>
    </submittedName>
</protein>
<evidence type="ECO:0000313" key="1">
    <source>
        <dbReference type="EMBL" id="KAH3782732.1"/>
    </source>
</evidence>
<name>A0A9D4ERM7_DREPO</name>
<dbReference type="AlphaFoldDB" id="A0A9D4ERM7"/>
<reference evidence="1" key="2">
    <citation type="submission" date="2020-11" db="EMBL/GenBank/DDBJ databases">
        <authorList>
            <person name="McCartney M.A."/>
            <person name="Auch B."/>
            <person name="Kono T."/>
            <person name="Mallez S."/>
            <person name="Becker A."/>
            <person name="Gohl D.M."/>
            <person name="Silverstein K.A.T."/>
            <person name="Koren S."/>
            <person name="Bechman K.B."/>
            <person name="Herman A."/>
            <person name="Abrahante J.E."/>
            <person name="Garbe J."/>
        </authorList>
    </citation>
    <scope>NUCLEOTIDE SEQUENCE</scope>
    <source>
        <strain evidence="1">Duluth1</strain>
        <tissue evidence="1">Whole animal</tissue>
    </source>
</reference>